<keyword evidence="2" id="KW-1185">Reference proteome</keyword>
<gene>
    <name evidence="1" type="ORF">FHG71_10565</name>
</gene>
<dbReference type="EMBL" id="VDFV01000012">
    <property type="protein sequence ID" value="TNC71612.1"/>
    <property type="molecule type" value="Genomic_DNA"/>
</dbReference>
<dbReference type="AlphaFoldDB" id="A0A5C4NC35"/>
<reference evidence="1 2" key="1">
    <citation type="submission" date="2019-06" db="EMBL/GenBank/DDBJ databases">
        <authorList>
            <person name="Jiang L."/>
        </authorList>
    </citation>
    <scope>NUCLEOTIDE SEQUENCE [LARGE SCALE GENOMIC DNA]</scope>
    <source>
        <strain evidence="1 2">YIM 48858</strain>
    </source>
</reference>
<evidence type="ECO:0000313" key="1">
    <source>
        <dbReference type="EMBL" id="TNC71612.1"/>
    </source>
</evidence>
<dbReference type="Proteomes" id="UP000305709">
    <property type="component" value="Unassembled WGS sequence"/>
</dbReference>
<organism evidence="1 2">
    <name type="scientific">Rubellimicrobium roseum</name>
    <dbReference type="NCBI Taxonomy" id="687525"/>
    <lineage>
        <taxon>Bacteria</taxon>
        <taxon>Pseudomonadati</taxon>
        <taxon>Pseudomonadota</taxon>
        <taxon>Alphaproteobacteria</taxon>
        <taxon>Rhodobacterales</taxon>
        <taxon>Roseobacteraceae</taxon>
        <taxon>Rubellimicrobium</taxon>
    </lineage>
</organism>
<evidence type="ECO:0000313" key="2">
    <source>
        <dbReference type="Proteomes" id="UP000305709"/>
    </source>
</evidence>
<comment type="caution">
    <text evidence="1">The sequence shown here is derived from an EMBL/GenBank/DDBJ whole genome shotgun (WGS) entry which is preliminary data.</text>
</comment>
<sequence length="250" mass="28618">MEGVRGGVGVEVFLFYYDEVKLHPPNQKSFWLGGIGVREELVLDLEEQIGVLADDVFKSRKLERGTEFHGKEIFFGKGAFKGRKFEDRLLILERLLGICAAPGLVRFFIRINPENYVVRQETESVAFMMLVEQIDEFLKKQGSLGMIFGDFDDPAIGPSVAALSAYRKDGTQWRNGRKIGNIIDTVHFAKSHHSRLIQLADVFLYAKQFYSYYDENTWRQRFNEVIAASGVLKCTFAKNWPSSKSWQRGT</sequence>
<accession>A0A5C4NC35</accession>
<dbReference type="OrthoDB" id="7605133at2"/>
<proteinExistence type="predicted"/>
<name>A0A5C4NC35_9RHOB</name>
<protein>
    <submittedName>
        <fullName evidence="1">DUF3800 domain-containing protein</fullName>
    </submittedName>
</protein>
<dbReference type="InterPro" id="IPR024524">
    <property type="entry name" value="DUF3800"/>
</dbReference>
<dbReference type="Pfam" id="PF12686">
    <property type="entry name" value="DUF3800"/>
    <property type="match status" value="1"/>
</dbReference>